<dbReference type="AlphaFoldDB" id="A0A7W7YEY9"/>
<dbReference type="Gene3D" id="1.10.4080.10">
    <property type="entry name" value="ADP-ribosylation/Crystallin J1"/>
    <property type="match status" value="1"/>
</dbReference>
<feature type="binding site" evidence="3">
    <location>
        <position position="264"/>
    </location>
    <ligand>
        <name>Mg(2+)</name>
        <dbReference type="ChEBI" id="CHEBI:18420"/>
        <label>1</label>
    </ligand>
</feature>
<evidence type="ECO:0000256" key="1">
    <source>
        <dbReference type="ARBA" id="ARBA00010702"/>
    </source>
</evidence>
<comment type="cofactor">
    <cofactor evidence="3">
        <name>Mg(2+)</name>
        <dbReference type="ChEBI" id="CHEBI:18420"/>
    </cofactor>
    <text evidence="3">Binds 2 magnesium ions per subunit.</text>
</comment>
<keyword evidence="3" id="KW-0460">Magnesium</keyword>
<evidence type="ECO:0000256" key="3">
    <source>
        <dbReference type="PIRSR" id="PIRSR605502-1"/>
    </source>
</evidence>
<dbReference type="EMBL" id="JACHIG010000012">
    <property type="protein sequence ID" value="MBB5034874.1"/>
    <property type="molecule type" value="Genomic_DNA"/>
</dbReference>
<feature type="binding site" evidence="3">
    <location>
        <position position="266"/>
    </location>
    <ligand>
        <name>Mg(2+)</name>
        <dbReference type="ChEBI" id="CHEBI:18420"/>
        <label>1</label>
    </ligand>
</feature>
<evidence type="ECO:0000313" key="5">
    <source>
        <dbReference type="Proteomes" id="UP000590740"/>
    </source>
</evidence>
<dbReference type="PANTHER" id="PTHR16222:SF24">
    <property type="entry name" value="ADP-RIBOSYLHYDROLASE ARH3"/>
    <property type="match status" value="1"/>
</dbReference>
<feature type="binding site" evidence="3">
    <location>
        <position position="54"/>
    </location>
    <ligand>
        <name>Mg(2+)</name>
        <dbReference type="ChEBI" id="CHEBI:18420"/>
        <label>1</label>
    </ligand>
</feature>
<dbReference type="Proteomes" id="UP000590740">
    <property type="component" value="Unassembled WGS sequence"/>
</dbReference>
<gene>
    <name evidence="4" type="ORF">HNQ65_004482</name>
</gene>
<dbReference type="InterPro" id="IPR005502">
    <property type="entry name" value="Ribosyl_crysJ1"/>
</dbReference>
<dbReference type="GO" id="GO:0046872">
    <property type="term" value="F:metal ion binding"/>
    <property type="evidence" value="ECO:0007669"/>
    <property type="project" value="UniProtKB-KW"/>
</dbReference>
<protein>
    <submittedName>
        <fullName evidence="4">ADP-ribosylglycohydrolase</fullName>
    </submittedName>
</protein>
<evidence type="ECO:0000256" key="2">
    <source>
        <dbReference type="ARBA" id="ARBA00022801"/>
    </source>
</evidence>
<dbReference type="GO" id="GO:0016787">
    <property type="term" value="F:hydrolase activity"/>
    <property type="evidence" value="ECO:0007669"/>
    <property type="project" value="UniProtKB-KW"/>
</dbReference>
<keyword evidence="5" id="KW-1185">Reference proteome</keyword>
<proteinExistence type="inferred from homology"/>
<dbReference type="PANTHER" id="PTHR16222">
    <property type="entry name" value="ADP-RIBOSYLGLYCOHYDROLASE"/>
    <property type="match status" value="1"/>
</dbReference>
<comment type="caution">
    <text evidence="4">The sequence shown here is derived from an EMBL/GenBank/DDBJ whole genome shotgun (WGS) entry which is preliminary data.</text>
</comment>
<name>A0A7W7YEY9_9BACT</name>
<reference evidence="4 5" key="1">
    <citation type="submission" date="2020-08" db="EMBL/GenBank/DDBJ databases">
        <title>Genomic Encyclopedia of Type Strains, Phase IV (KMG-IV): sequencing the most valuable type-strain genomes for metagenomic binning, comparative biology and taxonomic classification.</title>
        <authorList>
            <person name="Goeker M."/>
        </authorList>
    </citation>
    <scope>NUCLEOTIDE SEQUENCE [LARGE SCALE GENOMIC DNA]</scope>
    <source>
        <strain evidence="4 5">DSM 12252</strain>
    </source>
</reference>
<dbReference type="InterPro" id="IPR050792">
    <property type="entry name" value="ADP-ribosylglycohydrolase"/>
</dbReference>
<accession>A0A7W7YEY9</accession>
<dbReference type="SUPFAM" id="SSF101478">
    <property type="entry name" value="ADP-ribosylglycohydrolase"/>
    <property type="match status" value="1"/>
</dbReference>
<dbReference type="RefSeq" id="WP_184343103.1">
    <property type="nucleotide sequence ID" value="NZ_JACHIG010000012.1"/>
</dbReference>
<dbReference type="InterPro" id="IPR036705">
    <property type="entry name" value="Ribosyl_crysJ1_sf"/>
</dbReference>
<sequence>MNKEKHILGGLYGSLVGDALGVPVEFAPREARQKDPVMGMRGGGAHGQLPGTWSDDGSLLLCAAESLVEKDGFNPQDMGERFLQWFELGHWAARGLVFDIGIATRQALLRIRHDIPAVQAGGSGLYDNGNGSLMRILPVVLASLCLPDEIFVSRIEQASAITHGHARSKMACVFYGLVVRGLVRGESAAASLVAAQEAFQHLYADAEELGTFRTLLRKDLASEPELHIHSGGYVMETLTASLWCLLTTNNFSDCALKAVNLGDDTDTTGCVAGGLAGIAYGFDAIPAEWRLALPRQQELRELITKFEQKFSTL</sequence>
<keyword evidence="3" id="KW-0479">Metal-binding</keyword>
<feature type="binding site" evidence="3">
    <location>
        <position position="55"/>
    </location>
    <ligand>
        <name>Mg(2+)</name>
        <dbReference type="ChEBI" id="CHEBI:18420"/>
        <label>1</label>
    </ligand>
</feature>
<keyword evidence="2 4" id="KW-0378">Hydrolase</keyword>
<feature type="binding site" evidence="3">
    <location>
        <position position="267"/>
    </location>
    <ligand>
        <name>Mg(2+)</name>
        <dbReference type="ChEBI" id="CHEBI:18420"/>
        <label>1</label>
    </ligand>
</feature>
<dbReference type="Pfam" id="PF03747">
    <property type="entry name" value="ADP_ribosyl_GH"/>
    <property type="match status" value="1"/>
</dbReference>
<evidence type="ECO:0000313" key="4">
    <source>
        <dbReference type="EMBL" id="MBB5034874.1"/>
    </source>
</evidence>
<comment type="similarity">
    <text evidence="1">Belongs to the ADP-ribosylglycohydrolase family.</text>
</comment>
<feature type="binding site" evidence="3">
    <location>
        <position position="56"/>
    </location>
    <ligand>
        <name>Mg(2+)</name>
        <dbReference type="ChEBI" id="CHEBI:18420"/>
        <label>1</label>
    </ligand>
</feature>
<organism evidence="4 5">
    <name type="scientific">Prosthecobacter vanneervenii</name>
    <dbReference type="NCBI Taxonomy" id="48466"/>
    <lineage>
        <taxon>Bacteria</taxon>
        <taxon>Pseudomonadati</taxon>
        <taxon>Verrucomicrobiota</taxon>
        <taxon>Verrucomicrobiia</taxon>
        <taxon>Verrucomicrobiales</taxon>
        <taxon>Verrucomicrobiaceae</taxon>
        <taxon>Prosthecobacter</taxon>
    </lineage>
</organism>